<evidence type="ECO:0000256" key="12">
    <source>
        <dbReference type="ARBA" id="ARBA00022605"/>
    </source>
</evidence>
<keyword evidence="15" id="KW-0067">ATP-binding</keyword>
<dbReference type="HAMAP" id="MF_01019">
    <property type="entry name" value="HisIE"/>
    <property type="match status" value="1"/>
</dbReference>
<keyword evidence="12" id="KW-0028">Amino-acid biosynthesis</keyword>
<keyword evidence="11" id="KW-0963">Cytoplasm</keyword>
<comment type="similarity">
    <text evidence="7">In the N-terminal section; belongs to the PRA-CH family.</text>
</comment>
<gene>
    <name evidence="19" type="primary">hisI</name>
    <name evidence="19" type="ORF">PLO_012</name>
</gene>
<dbReference type="GO" id="GO:0005524">
    <property type="term" value="F:ATP binding"/>
    <property type="evidence" value="ECO:0007669"/>
    <property type="project" value="UniProtKB-KW"/>
</dbReference>
<evidence type="ECO:0000259" key="18">
    <source>
        <dbReference type="Pfam" id="PF01502"/>
    </source>
</evidence>
<dbReference type="PANTHER" id="PTHR42945:SF1">
    <property type="entry name" value="HISTIDINE BIOSYNTHESIS BIFUNCTIONAL PROTEIN HIS7"/>
    <property type="match status" value="1"/>
</dbReference>
<evidence type="ECO:0000256" key="3">
    <source>
        <dbReference type="ARBA" id="ARBA00004496"/>
    </source>
</evidence>
<name>A0A2H4ZNE4_9EUKA</name>
<dbReference type="HAMAP" id="MF_01021">
    <property type="entry name" value="HisI"/>
    <property type="match status" value="1"/>
</dbReference>
<dbReference type="InterPro" id="IPR038019">
    <property type="entry name" value="PRib_AMP_CycHydrolase_sf"/>
</dbReference>
<keyword evidence="19" id="KW-0934">Plastid</keyword>
<dbReference type="Gene3D" id="1.10.287.1080">
    <property type="entry name" value="MazG-like"/>
    <property type="match status" value="1"/>
</dbReference>
<comment type="pathway">
    <text evidence="5">Amino-acid biosynthesis; L-histidine biosynthesis; L-histidine from 5-phospho-alpha-D-ribose 1-diphosphate: step 2/9.</text>
</comment>
<protein>
    <recommendedName>
        <fullName evidence="10">Histidine biosynthesis bifunctional protein HisIE</fullName>
        <ecNumber evidence="9">3.5.4.19</ecNumber>
        <ecNumber evidence="8">3.6.1.31</ecNumber>
    </recommendedName>
</protein>
<dbReference type="HAMAP" id="MF_01020">
    <property type="entry name" value="HisE"/>
    <property type="match status" value="1"/>
</dbReference>
<dbReference type="Pfam" id="PF01502">
    <property type="entry name" value="PRA-CH"/>
    <property type="match status" value="1"/>
</dbReference>
<accession>A0A2H4ZNE4</accession>
<comment type="pathway">
    <text evidence="4">Amino-acid biosynthesis; L-histidine biosynthesis; L-histidine from 5-phospho-alpha-D-ribose 1-diphosphate: step 3/9.</text>
</comment>
<evidence type="ECO:0000256" key="15">
    <source>
        <dbReference type="ARBA" id="ARBA00022840"/>
    </source>
</evidence>
<evidence type="ECO:0000256" key="11">
    <source>
        <dbReference type="ARBA" id="ARBA00022490"/>
    </source>
</evidence>
<comment type="subcellular location">
    <subcellularLocation>
        <location evidence="3">Cytoplasm</location>
    </subcellularLocation>
</comment>
<evidence type="ECO:0000256" key="8">
    <source>
        <dbReference type="ARBA" id="ARBA00012414"/>
    </source>
</evidence>
<evidence type="ECO:0000256" key="16">
    <source>
        <dbReference type="ARBA" id="ARBA00023102"/>
    </source>
</evidence>
<dbReference type="GO" id="GO:0004636">
    <property type="term" value="F:phosphoribosyl-ATP diphosphatase activity"/>
    <property type="evidence" value="ECO:0007669"/>
    <property type="project" value="UniProtKB-EC"/>
</dbReference>
<evidence type="ECO:0000256" key="6">
    <source>
        <dbReference type="ARBA" id="ARBA00007731"/>
    </source>
</evidence>
<dbReference type="InterPro" id="IPR021130">
    <property type="entry name" value="PRib-ATP_PPHydrolase-like"/>
</dbReference>
<dbReference type="InterPro" id="IPR026660">
    <property type="entry name" value="PRA-CH"/>
</dbReference>
<dbReference type="UniPathway" id="UPA00031">
    <property type="reaction ID" value="UER00007"/>
</dbReference>
<dbReference type="EC" id="3.6.1.31" evidence="8"/>
<reference evidence="19" key="1">
    <citation type="submission" date="2017-10" db="EMBL/GenBank/DDBJ databases">
        <title>Paulinella longichromatophora chromatophore genome.</title>
        <authorList>
            <person name="Lhee D."/>
            <person name="Yoon H.S."/>
        </authorList>
    </citation>
    <scope>NUCLEOTIDE SEQUENCE</scope>
</reference>
<proteinExistence type="inferred from homology"/>
<comment type="catalytic activity">
    <reaction evidence="1">
        <text>1-(5-phospho-beta-D-ribosyl)-5'-AMP + H2O = 1-(5-phospho-beta-D-ribosyl)-5-[(5-phospho-beta-D-ribosylamino)methylideneamino]imidazole-4-carboxamide</text>
        <dbReference type="Rhea" id="RHEA:20049"/>
        <dbReference type="ChEBI" id="CHEBI:15377"/>
        <dbReference type="ChEBI" id="CHEBI:58435"/>
        <dbReference type="ChEBI" id="CHEBI:59457"/>
        <dbReference type="EC" id="3.5.4.19"/>
    </reaction>
</comment>
<organism evidence="19">
    <name type="scientific">Paulinella longichromatophora</name>
    <dbReference type="NCBI Taxonomy" id="1708747"/>
    <lineage>
        <taxon>Eukaryota</taxon>
        <taxon>Sar</taxon>
        <taxon>Rhizaria</taxon>
        <taxon>Cercozoa</taxon>
        <taxon>Imbricatea</taxon>
        <taxon>Silicofilosea</taxon>
        <taxon>Euglyphida</taxon>
        <taxon>Paulinellidae</taxon>
        <taxon>Paulinella</taxon>
    </lineage>
</organism>
<dbReference type="PANTHER" id="PTHR42945">
    <property type="entry name" value="HISTIDINE BIOSYNTHESIS BIFUNCTIONAL PROTEIN"/>
    <property type="match status" value="1"/>
</dbReference>
<dbReference type="GO" id="GO:0000105">
    <property type="term" value="P:L-histidine biosynthetic process"/>
    <property type="evidence" value="ECO:0007669"/>
    <property type="project" value="UniProtKB-UniPathway"/>
</dbReference>
<dbReference type="EMBL" id="MG264610">
    <property type="protein sequence ID" value="AUG32029.1"/>
    <property type="molecule type" value="Genomic_DNA"/>
</dbReference>
<geneLocation type="plastid" evidence="19"/>
<evidence type="ECO:0000256" key="2">
    <source>
        <dbReference type="ARBA" id="ARBA00001460"/>
    </source>
</evidence>
<dbReference type="Gene3D" id="3.10.20.810">
    <property type="entry name" value="Phosphoribosyl-AMP cyclohydrolase"/>
    <property type="match status" value="1"/>
</dbReference>
<dbReference type="SUPFAM" id="SSF141734">
    <property type="entry name" value="HisI-like"/>
    <property type="match status" value="1"/>
</dbReference>
<dbReference type="InterPro" id="IPR002496">
    <property type="entry name" value="PRib_AMP_CycHydrolase_dom"/>
</dbReference>
<dbReference type="FunFam" id="3.10.20.810:FF:000001">
    <property type="entry name" value="Histidine biosynthesis bifunctional protein HisIE"/>
    <property type="match status" value="1"/>
</dbReference>
<dbReference type="NCBIfam" id="NF000768">
    <property type="entry name" value="PRK00051.1"/>
    <property type="match status" value="1"/>
</dbReference>
<keyword evidence="13" id="KW-0547">Nucleotide-binding</keyword>
<dbReference type="AlphaFoldDB" id="A0A2H4ZNE4"/>
<dbReference type="NCBIfam" id="TIGR03188">
    <property type="entry name" value="histidine_hisI"/>
    <property type="match status" value="1"/>
</dbReference>
<dbReference type="GO" id="GO:0004635">
    <property type="term" value="F:phosphoribosyl-AMP cyclohydrolase activity"/>
    <property type="evidence" value="ECO:0007669"/>
    <property type="project" value="UniProtKB-EC"/>
</dbReference>
<evidence type="ECO:0000256" key="5">
    <source>
        <dbReference type="ARBA" id="ARBA00005204"/>
    </source>
</evidence>
<dbReference type="Pfam" id="PF01503">
    <property type="entry name" value="PRA-PH"/>
    <property type="match status" value="1"/>
</dbReference>
<evidence type="ECO:0000256" key="4">
    <source>
        <dbReference type="ARBA" id="ARBA00005169"/>
    </source>
</evidence>
<feature type="domain" description="Phosphoribosyl-AMP cyclohydrolase" evidence="18">
    <location>
        <begin position="60"/>
        <end position="134"/>
    </location>
</feature>
<comment type="catalytic activity">
    <reaction evidence="2">
        <text>1-(5-phospho-beta-D-ribosyl)-ATP + H2O = 1-(5-phospho-beta-D-ribosyl)-5'-AMP + diphosphate + H(+)</text>
        <dbReference type="Rhea" id="RHEA:22828"/>
        <dbReference type="ChEBI" id="CHEBI:15377"/>
        <dbReference type="ChEBI" id="CHEBI:15378"/>
        <dbReference type="ChEBI" id="CHEBI:33019"/>
        <dbReference type="ChEBI" id="CHEBI:59457"/>
        <dbReference type="ChEBI" id="CHEBI:73183"/>
        <dbReference type="EC" id="3.6.1.31"/>
    </reaction>
</comment>
<sequence length="247" mass="27941">MCKTTLQSYSSVNPLKEANLDFREVDNCTKKIISLERLQFNEHGLILAIAQDWLDGAILMAAWMNKEAIETSLLTGQVHYWSRSRRKLWHKGATTGYFQKLRGMRSDCDADVLLLTIEQVDDIACHTGTRSCFFRNTYELDSASSNVPPADACTELALTISARKNSPELESYTNKLLEGGSNRILKKIGEESAEFVMACKDENVDEIIGEAADIIFHLQVALVYHKVNWRDVLEVLANRRNAPRRLS</sequence>
<dbReference type="SUPFAM" id="SSF101386">
    <property type="entry name" value="all-alpha NTP pyrophosphatases"/>
    <property type="match status" value="1"/>
</dbReference>
<evidence type="ECO:0000256" key="1">
    <source>
        <dbReference type="ARBA" id="ARBA00000024"/>
    </source>
</evidence>
<keyword evidence="14" id="KW-0378">Hydrolase</keyword>
<evidence type="ECO:0000313" key="19">
    <source>
        <dbReference type="EMBL" id="AUG32029.1"/>
    </source>
</evidence>
<evidence type="ECO:0000256" key="13">
    <source>
        <dbReference type="ARBA" id="ARBA00022741"/>
    </source>
</evidence>
<dbReference type="EC" id="3.5.4.19" evidence="9"/>
<evidence type="ECO:0000256" key="9">
    <source>
        <dbReference type="ARBA" id="ARBA00012721"/>
    </source>
</evidence>
<dbReference type="CDD" id="cd11534">
    <property type="entry name" value="NTP-PPase_HisIE_like"/>
    <property type="match status" value="1"/>
</dbReference>
<dbReference type="InterPro" id="IPR008179">
    <property type="entry name" value="HisE"/>
</dbReference>
<evidence type="ECO:0000256" key="14">
    <source>
        <dbReference type="ARBA" id="ARBA00022801"/>
    </source>
</evidence>
<dbReference type="GO" id="GO:0005737">
    <property type="term" value="C:cytoplasm"/>
    <property type="evidence" value="ECO:0007669"/>
    <property type="project" value="UniProtKB-SubCell"/>
</dbReference>
<comment type="similarity">
    <text evidence="6">In the C-terminal section; belongs to the PRA-PH family.</text>
</comment>
<evidence type="ECO:0000256" key="10">
    <source>
        <dbReference type="ARBA" id="ARBA00017720"/>
    </source>
</evidence>
<keyword evidence="17" id="KW-0511">Multifunctional enzyme</keyword>
<dbReference type="NCBIfam" id="NF002747">
    <property type="entry name" value="PRK02759.1"/>
    <property type="match status" value="1"/>
</dbReference>
<evidence type="ECO:0000256" key="17">
    <source>
        <dbReference type="ARBA" id="ARBA00023268"/>
    </source>
</evidence>
<evidence type="ECO:0000256" key="7">
    <source>
        <dbReference type="ARBA" id="ARBA00008299"/>
    </source>
</evidence>
<dbReference type="InterPro" id="IPR023019">
    <property type="entry name" value="His_synth_HisIE"/>
</dbReference>
<keyword evidence="16" id="KW-0368">Histidine biosynthesis</keyword>